<dbReference type="PATRIC" id="fig|294.162.peg.182"/>
<dbReference type="AlphaFoldDB" id="A0A0P9BFU5"/>
<evidence type="ECO:0000313" key="2">
    <source>
        <dbReference type="EMBL" id="KPU62003.1"/>
    </source>
</evidence>
<feature type="transmembrane region" description="Helical" evidence="1">
    <location>
        <begin position="55"/>
        <end position="78"/>
    </location>
</feature>
<keyword evidence="1" id="KW-0812">Transmembrane</keyword>
<dbReference type="Proteomes" id="UP000050349">
    <property type="component" value="Unassembled WGS sequence"/>
</dbReference>
<gene>
    <name evidence="2" type="ORF">AN403_5949</name>
</gene>
<name>A0A0P9BFU5_PSEFL</name>
<organism evidence="2 3">
    <name type="scientific">Pseudomonas fluorescens</name>
    <dbReference type="NCBI Taxonomy" id="294"/>
    <lineage>
        <taxon>Bacteria</taxon>
        <taxon>Pseudomonadati</taxon>
        <taxon>Pseudomonadota</taxon>
        <taxon>Gammaproteobacteria</taxon>
        <taxon>Pseudomonadales</taxon>
        <taxon>Pseudomonadaceae</taxon>
        <taxon>Pseudomonas</taxon>
    </lineage>
</organism>
<sequence length="80" mass="9042">MTKLNACRGTSFLDGQCYSRKLWNLGVAPQPCITRRNLPSWRYGSRLDNHKTRTALGQCFVMGLMPFIQSSIASLVLAHR</sequence>
<proteinExistence type="predicted"/>
<keyword evidence="1" id="KW-1133">Transmembrane helix</keyword>
<comment type="caution">
    <text evidence="2">The sequence shown here is derived from an EMBL/GenBank/DDBJ whole genome shotgun (WGS) entry which is preliminary data.</text>
</comment>
<dbReference type="EMBL" id="LJXB01000038">
    <property type="protein sequence ID" value="KPU62003.1"/>
    <property type="molecule type" value="Genomic_DNA"/>
</dbReference>
<keyword evidence="1" id="KW-0472">Membrane</keyword>
<protein>
    <submittedName>
        <fullName evidence="2">Uncharacterized protein</fullName>
    </submittedName>
</protein>
<evidence type="ECO:0000313" key="3">
    <source>
        <dbReference type="Proteomes" id="UP000050349"/>
    </source>
</evidence>
<reference evidence="2 3" key="1">
    <citation type="submission" date="2015-09" db="EMBL/GenBank/DDBJ databases">
        <authorList>
            <person name="Jackson K.R."/>
            <person name="Lunt B.L."/>
            <person name="Fisher J.N.B."/>
            <person name="Gardner A.V."/>
            <person name="Bailey M.E."/>
            <person name="Deus L.M."/>
            <person name="Earl A.S."/>
            <person name="Gibby P.D."/>
            <person name="Hartmann K.A."/>
            <person name="Liu J.E."/>
            <person name="Manci A.M."/>
            <person name="Nielsen D.A."/>
            <person name="Solomon M.B."/>
            <person name="Breakwell D.P."/>
            <person name="Burnett S.H."/>
            <person name="Grose J.H."/>
        </authorList>
    </citation>
    <scope>NUCLEOTIDE SEQUENCE [LARGE SCALE GENOMIC DNA]</scope>
    <source>
        <strain evidence="2 3">S613</strain>
    </source>
</reference>
<evidence type="ECO:0000256" key="1">
    <source>
        <dbReference type="SAM" id="Phobius"/>
    </source>
</evidence>
<accession>A0A0P9BFU5</accession>